<organism evidence="1 2">
    <name type="scientific">Gracilibacillus orientalis</name>
    <dbReference type="NCBI Taxonomy" id="334253"/>
    <lineage>
        <taxon>Bacteria</taxon>
        <taxon>Bacillati</taxon>
        <taxon>Bacillota</taxon>
        <taxon>Bacilli</taxon>
        <taxon>Bacillales</taxon>
        <taxon>Bacillaceae</taxon>
        <taxon>Gracilibacillus</taxon>
    </lineage>
</organism>
<dbReference type="AlphaFoldDB" id="A0A1I4MSL1"/>
<dbReference type="EMBL" id="FOTR01000007">
    <property type="protein sequence ID" value="SFM06239.1"/>
    <property type="molecule type" value="Genomic_DNA"/>
</dbReference>
<name>A0A1I4MSL1_9BACI</name>
<dbReference type="OrthoDB" id="9963017at2"/>
<sequence>MKIVFHEMNNKKTVHHVFELDCSFDMKVLHQLIDDQLDSQQNISSSESYEEFHDEAQKLHEAISNHDLSKLTLKYFNFDIIEKTLDEALTELGYEVIKADASSSLYVTGVRGKVIRISDHKMPVPSSGYSIMIDYEYDYEVISESRLIKAIDLEKLGLKLDQDYYLA</sequence>
<accession>A0A1I4MSL1</accession>
<keyword evidence="2" id="KW-1185">Reference proteome</keyword>
<evidence type="ECO:0000313" key="1">
    <source>
        <dbReference type="EMBL" id="SFM06239.1"/>
    </source>
</evidence>
<protein>
    <submittedName>
        <fullName evidence="1">Uncharacterized protein</fullName>
    </submittedName>
</protein>
<dbReference type="Proteomes" id="UP000198565">
    <property type="component" value="Unassembled WGS sequence"/>
</dbReference>
<reference evidence="2" key="1">
    <citation type="submission" date="2016-10" db="EMBL/GenBank/DDBJ databases">
        <authorList>
            <person name="Varghese N."/>
            <person name="Submissions S."/>
        </authorList>
    </citation>
    <scope>NUCLEOTIDE SEQUENCE [LARGE SCALE GENOMIC DNA]</scope>
    <source>
        <strain evidence="2">CGMCC 1.4250</strain>
    </source>
</reference>
<evidence type="ECO:0000313" key="2">
    <source>
        <dbReference type="Proteomes" id="UP000198565"/>
    </source>
</evidence>
<proteinExistence type="predicted"/>
<gene>
    <name evidence="1" type="ORF">SAMN04487943_10768</name>
</gene>
<dbReference type="RefSeq" id="WP_091484153.1">
    <property type="nucleotide sequence ID" value="NZ_FOTR01000007.1"/>
</dbReference>